<evidence type="ECO:0000256" key="3">
    <source>
        <dbReference type="ARBA" id="ARBA00022829"/>
    </source>
</evidence>
<dbReference type="SUPFAM" id="SSF109709">
    <property type="entry name" value="KorB DNA-binding domain-like"/>
    <property type="match status" value="1"/>
</dbReference>
<evidence type="ECO:0000256" key="5">
    <source>
        <dbReference type="SAM" id="MobiDB-lite"/>
    </source>
</evidence>
<dbReference type="InterPro" id="IPR004437">
    <property type="entry name" value="ParB/RepB/Spo0J"/>
</dbReference>
<dbReference type="InterPro" id="IPR050336">
    <property type="entry name" value="Chromosome_partition/occlusion"/>
</dbReference>
<dbReference type="Proteomes" id="UP000005710">
    <property type="component" value="Unassembled WGS sequence"/>
</dbReference>
<dbReference type="SUPFAM" id="SSF110849">
    <property type="entry name" value="ParB/Sulfiredoxin"/>
    <property type="match status" value="1"/>
</dbReference>
<proteinExistence type="inferred from homology"/>
<dbReference type="GO" id="GO:0007059">
    <property type="term" value="P:chromosome segregation"/>
    <property type="evidence" value="ECO:0007669"/>
    <property type="project" value="UniProtKB-KW"/>
</dbReference>
<dbReference type="HOGENOM" id="CLU_023853_0_1_9"/>
<dbReference type="InterPro" id="IPR003115">
    <property type="entry name" value="ParB_N"/>
</dbReference>
<comment type="subcellular location">
    <subcellularLocation>
        <location evidence="1">Cytoplasm</location>
        <location evidence="1">Nucleoid</location>
    </subcellularLocation>
</comment>
<dbReference type="EMBL" id="AENY02000002">
    <property type="protein sequence ID" value="EKP94772.1"/>
    <property type="molecule type" value="Genomic_DNA"/>
</dbReference>
<organism evidence="7 8">
    <name type="scientific">Thermaerobacter subterraneus DSM 13965</name>
    <dbReference type="NCBI Taxonomy" id="867903"/>
    <lineage>
        <taxon>Bacteria</taxon>
        <taxon>Bacillati</taxon>
        <taxon>Bacillota</taxon>
        <taxon>Clostridia</taxon>
        <taxon>Eubacteriales</taxon>
        <taxon>Clostridiales Family XVII. Incertae Sedis</taxon>
        <taxon>Thermaerobacter</taxon>
    </lineage>
</organism>
<dbReference type="PANTHER" id="PTHR33375:SF1">
    <property type="entry name" value="CHROMOSOME-PARTITIONING PROTEIN PARB-RELATED"/>
    <property type="match status" value="1"/>
</dbReference>
<dbReference type="GO" id="GO:0045881">
    <property type="term" value="P:positive regulation of sporulation resulting in formation of a cellular spore"/>
    <property type="evidence" value="ECO:0007669"/>
    <property type="project" value="TreeGrafter"/>
</dbReference>
<evidence type="ECO:0000256" key="2">
    <source>
        <dbReference type="ARBA" id="ARBA00006295"/>
    </source>
</evidence>
<dbReference type="Pfam" id="PF02195">
    <property type="entry name" value="ParB_N"/>
    <property type="match status" value="1"/>
</dbReference>
<feature type="domain" description="ParB-like N-terminal" evidence="6">
    <location>
        <begin position="35"/>
        <end position="125"/>
    </location>
</feature>
<sequence length="324" mass="35209">MRAGQWLAWMGGNREDGRSRPAAAAGDGPPGGTVRRIRLADIRPNPFQPRVEFDEGSLAELAESIRRVGLLQPLLVRPVPGGGYELVAGERRWRAARLAGLDEVPALVRPMGDQDAAVLALVENLQREDLGFFEEAAAYQDLLQRFGLTQEQLAAMLGRQQSTVANKLRLLRLPVGLRQRIVAAGMSERHARALLRLPTPEEQERLLELAIAGQWSVRQLEEEVQRALAAGRAEPPVRRRKRRLQGLRAIKDVRILLNTVRAGVETLRRAGLAAEVEQSEQAEWIEVRIRIPKAAPVRGGPGGAGRSGAAAGSGGASGAPGREP</sequence>
<dbReference type="eggNOG" id="COG1475">
    <property type="taxonomic scope" value="Bacteria"/>
</dbReference>
<accession>K6PPC7</accession>
<feature type="region of interest" description="Disordered" evidence="5">
    <location>
        <begin position="11"/>
        <end position="31"/>
    </location>
</feature>
<keyword evidence="3" id="KW-0159">Chromosome partition</keyword>
<dbReference type="Gene3D" id="1.10.10.2830">
    <property type="match status" value="1"/>
</dbReference>
<feature type="compositionally biased region" description="Gly residues" evidence="5">
    <location>
        <begin position="299"/>
        <end position="318"/>
    </location>
</feature>
<name>K6PPC7_9FIRM</name>
<evidence type="ECO:0000259" key="6">
    <source>
        <dbReference type="SMART" id="SM00470"/>
    </source>
</evidence>
<dbReference type="GO" id="GO:0005694">
    <property type="term" value="C:chromosome"/>
    <property type="evidence" value="ECO:0007669"/>
    <property type="project" value="TreeGrafter"/>
</dbReference>
<dbReference type="InterPro" id="IPR041468">
    <property type="entry name" value="HTH_ParB/Spo0J"/>
</dbReference>
<keyword evidence="8" id="KW-1185">Reference proteome</keyword>
<keyword evidence="4" id="KW-0238">DNA-binding</keyword>
<dbReference type="InterPro" id="IPR036086">
    <property type="entry name" value="ParB/Sulfiredoxin_sf"/>
</dbReference>
<evidence type="ECO:0000313" key="8">
    <source>
        <dbReference type="Proteomes" id="UP000005710"/>
    </source>
</evidence>
<dbReference type="RefSeq" id="WP_006902757.1">
    <property type="nucleotide sequence ID" value="NZ_JH976535.1"/>
</dbReference>
<reference evidence="7" key="1">
    <citation type="submission" date="2010-10" db="EMBL/GenBank/DDBJ databases">
        <authorList>
            <consortium name="US DOE Joint Genome Institute (JGI-PGF)"/>
            <person name="Lucas S."/>
            <person name="Copeland A."/>
            <person name="Lapidus A."/>
            <person name="Bruce D."/>
            <person name="Goodwin L."/>
            <person name="Pitluck S."/>
            <person name="Kyrpides N."/>
            <person name="Mavromatis K."/>
            <person name="Detter J.C."/>
            <person name="Han C."/>
            <person name="Land M."/>
            <person name="Hauser L."/>
            <person name="Markowitz V."/>
            <person name="Cheng J.-F."/>
            <person name="Hugenholtz P."/>
            <person name="Woyke T."/>
            <person name="Wu D."/>
            <person name="Pukall R."/>
            <person name="Wahrenburg C."/>
            <person name="Brambilla E."/>
            <person name="Klenk H.-P."/>
            <person name="Eisen J.A."/>
        </authorList>
    </citation>
    <scope>NUCLEOTIDE SEQUENCE [LARGE SCALE GENOMIC DNA]</scope>
    <source>
        <strain evidence="7">DSM 13965</strain>
    </source>
</reference>
<comment type="caution">
    <text evidence="7">The sequence shown here is derived from an EMBL/GenBank/DDBJ whole genome shotgun (WGS) entry which is preliminary data.</text>
</comment>
<dbReference type="NCBIfam" id="TIGR00180">
    <property type="entry name" value="parB_part"/>
    <property type="match status" value="1"/>
</dbReference>
<dbReference type="SMART" id="SM00470">
    <property type="entry name" value="ParB"/>
    <property type="match status" value="1"/>
</dbReference>
<gene>
    <name evidence="7" type="ORF">ThesuDRAFT_00476</name>
</gene>
<dbReference type="OrthoDB" id="9802051at2"/>
<comment type="similarity">
    <text evidence="2">Belongs to the ParB family.</text>
</comment>
<dbReference type="GO" id="GO:0009295">
    <property type="term" value="C:nucleoid"/>
    <property type="evidence" value="ECO:0007669"/>
    <property type="project" value="UniProtKB-SubCell"/>
</dbReference>
<feature type="region of interest" description="Disordered" evidence="5">
    <location>
        <begin position="295"/>
        <end position="324"/>
    </location>
</feature>
<dbReference type="FunFam" id="3.90.1530.30:FF:000001">
    <property type="entry name" value="Chromosome partitioning protein ParB"/>
    <property type="match status" value="1"/>
</dbReference>
<dbReference type="STRING" id="867903.ThesuDRAFT_00476"/>
<dbReference type="Gene3D" id="3.90.1530.30">
    <property type="match status" value="1"/>
</dbReference>
<dbReference type="PANTHER" id="PTHR33375">
    <property type="entry name" value="CHROMOSOME-PARTITIONING PROTEIN PARB-RELATED"/>
    <property type="match status" value="1"/>
</dbReference>
<reference evidence="7" key="2">
    <citation type="submission" date="2012-10" db="EMBL/GenBank/DDBJ databases">
        <title>Improved high-quality draft of Thermaerobacter subterraneus C21, DSM 13965.</title>
        <authorList>
            <consortium name="DOE Joint Genome Institute"/>
            <person name="Eisen J."/>
            <person name="Huntemann M."/>
            <person name="Wei C.-L."/>
            <person name="Han J."/>
            <person name="Detter J.C."/>
            <person name="Han C."/>
            <person name="Tapia R."/>
            <person name="Chen A."/>
            <person name="Kyrpides N."/>
            <person name="Mavromatis K."/>
            <person name="Markowitz V."/>
            <person name="Szeto E."/>
            <person name="Ivanova N."/>
            <person name="Mikhailova N."/>
            <person name="Ovchinnikova G."/>
            <person name="Pagani I."/>
            <person name="Pati A."/>
            <person name="Goodwin L."/>
            <person name="Nordberg H.P."/>
            <person name="Cantor M.N."/>
            <person name="Hua S.X."/>
            <person name="Woyke T."/>
            <person name="Eisen J."/>
            <person name="Klenk H.-P."/>
        </authorList>
    </citation>
    <scope>NUCLEOTIDE SEQUENCE [LARGE SCALE GENOMIC DNA]</scope>
    <source>
        <strain evidence="7">DSM 13965</strain>
    </source>
</reference>
<evidence type="ECO:0000256" key="1">
    <source>
        <dbReference type="ARBA" id="ARBA00004453"/>
    </source>
</evidence>
<evidence type="ECO:0000256" key="4">
    <source>
        <dbReference type="ARBA" id="ARBA00023125"/>
    </source>
</evidence>
<dbReference type="FunFam" id="1.10.10.2830:FF:000001">
    <property type="entry name" value="Chromosome partitioning protein ParB"/>
    <property type="match status" value="1"/>
</dbReference>
<dbReference type="Pfam" id="PF17762">
    <property type="entry name" value="HTH_ParB"/>
    <property type="match status" value="1"/>
</dbReference>
<protein>
    <submittedName>
        <fullName evidence="7">ParB-like partition protein</fullName>
    </submittedName>
</protein>
<dbReference type="AlphaFoldDB" id="K6PPC7"/>
<evidence type="ECO:0000313" key="7">
    <source>
        <dbReference type="EMBL" id="EKP94772.1"/>
    </source>
</evidence>
<dbReference type="GO" id="GO:0003677">
    <property type="term" value="F:DNA binding"/>
    <property type="evidence" value="ECO:0007669"/>
    <property type="project" value="UniProtKB-KW"/>
</dbReference>
<dbReference type="CDD" id="cd16393">
    <property type="entry name" value="SPO0J_N"/>
    <property type="match status" value="1"/>
</dbReference>